<protein>
    <submittedName>
        <fullName evidence="6">Aminotransferase class V-fold PLP-dependent enzyme</fullName>
    </submittedName>
</protein>
<evidence type="ECO:0000256" key="4">
    <source>
        <dbReference type="RuleBase" id="RU004504"/>
    </source>
</evidence>
<organism evidence="6 7">
    <name type="scientific">Fulvivirga marina</name>
    <dbReference type="NCBI Taxonomy" id="2494733"/>
    <lineage>
        <taxon>Bacteria</taxon>
        <taxon>Pseudomonadati</taxon>
        <taxon>Bacteroidota</taxon>
        <taxon>Cytophagia</taxon>
        <taxon>Cytophagales</taxon>
        <taxon>Fulvivirgaceae</taxon>
        <taxon>Fulvivirga</taxon>
    </lineage>
</organism>
<comment type="similarity">
    <text evidence="3">Belongs to the class-V pyridoxal-phosphate-dependent aminotransferase family.</text>
</comment>
<dbReference type="Proteomes" id="UP000614216">
    <property type="component" value="Unassembled WGS sequence"/>
</dbReference>
<dbReference type="Pfam" id="PF00266">
    <property type="entry name" value="Aminotran_5"/>
    <property type="match status" value="1"/>
</dbReference>
<sequence>MDIQTIRQNTPGVTHVVHFNSAGASLVSQQVLAAQIDYLKEEAQYGGYETASKYESRLEEFYSEAAKLIHASPEEIAFTESATVAWQRAFFSIPMEKGDTILTTKAEYASNFISYLYQKEKQGINIKVVPSDGSGEIDLKKLEESIDESVKLISITHLPTNSGLVNPAEKVGELARKYNILYLLDACQSIGQYPIDVHKIGCHFLSATGRKYLRGPRGTGFLYANKEILKSCIPSNLDLHSANWIKDNIYEKRTDARIFETWESNVAAKMGLTQALKEVNILGIDNIWKRVVELSRYLRSELEKIETVAIKDIGSIQSGIVTFTSSMKASQLQEALNAKGFNTIVSPKNSTLLDMSDRNLEEVVRASVHYYNTEQEVDDLTAALRQIL</sequence>
<reference evidence="6" key="1">
    <citation type="submission" date="2021-01" db="EMBL/GenBank/DDBJ databases">
        <title>Fulvivirga kasyanovii gen. nov., sp nov., a novel member of the phylum Bacteroidetes isolated from seawater in a mussel farm.</title>
        <authorList>
            <person name="Zhao L.-H."/>
            <person name="Wang Z.-J."/>
        </authorList>
    </citation>
    <scope>NUCLEOTIDE SEQUENCE</scope>
    <source>
        <strain evidence="6">29W222</strain>
    </source>
</reference>
<dbReference type="RefSeq" id="WP_202856998.1">
    <property type="nucleotide sequence ID" value="NZ_JAEUGD010000043.1"/>
</dbReference>
<keyword evidence="6" id="KW-0808">Transferase</keyword>
<dbReference type="InterPro" id="IPR015424">
    <property type="entry name" value="PyrdxlP-dep_Trfase"/>
</dbReference>
<dbReference type="PANTHER" id="PTHR43586">
    <property type="entry name" value="CYSTEINE DESULFURASE"/>
    <property type="match status" value="1"/>
</dbReference>
<feature type="domain" description="Aminotransferase class V" evidence="5">
    <location>
        <begin position="18"/>
        <end position="380"/>
    </location>
</feature>
<dbReference type="InterPro" id="IPR000192">
    <property type="entry name" value="Aminotrans_V_dom"/>
</dbReference>
<evidence type="ECO:0000313" key="7">
    <source>
        <dbReference type="Proteomes" id="UP000614216"/>
    </source>
</evidence>
<dbReference type="EMBL" id="JAEUGD010000043">
    <property type="protein sequence ID" value="MBL6447461.1"/>
    <property type="molecule type" value="Genomic_DNA"/>
</dbReference>
<dbReference type="InterPro" id="IPR015422">
    <property type="entry name" value="PyrdxlP-dep_Trfase_small"/>
</dbReference>
<proteinExistence type="inferred from homology"/>
<keyword evidence="6" id="KW-0032">Aminotransferase</keyword>
<evidence type="ECO:0000259" key="5">
    <source>
        <dbReference type="Pfam" id="PF00266"/>
    </source>
</evidence>
<dbReference type="InterPro" id="IPR015421">
    <property type="entry name" value="PyrdxlP-dep_Trfase_major"/>
</dbReference>
<dbReference type="PANTHER" id="PTHR43586:SF24">
    <property type="entry name" value="BLR4730 PROTEIN"/>
    <property type="match status" value="1"/>
</dbReference>
<name>A0A937G2X7_9BACT</name>
<evidence type="ECO:0000256" key="2">
    <source>
        <dbReference type="ARBA" id="ARBA00022898"/>
    </source>
</evidence>
<evidence type="ECO:0000256" key="1">
    <source>
        <dbReference type="ARBA" id="ARBA00001933"/>
    </source>
</evidence>
<dbReference type="AlphaFoldDB" id="A0A937G2X7"/>
<accession>A0A937G2X7</accession>
<keyword evidence="7" id="KW-1185">Reference proteome</keyword>
<gene>
    <name evidence="6" type="ORF">JMN32_14175</name>
</gene>
<evidence type="ECO:0000256" key="3">
    <source>
        <dbReference type="RuleBase" id="RU004075"/>
    </source>
</evidence>
<dbReference type="Gene3D" id="3.40.640.10">
    <property type="entry name" value="Type I PLP-dependent aspartate aminotransferase-like (Major domain)"/>
    <property type="match status" value="1"/>
</dbReference>
<evidence type="ECO:0000313" key="6">
    <source>
        <dbReference type="EMBL" id="MBL6447461.1"/>
    </source>
</evidence>
<comment type="cofactor">
    <cofactor evidence="1 4">
        <name>pyridoxal 5'-phosphate</name>
        <dbReference type="ChEBI" id="CHEBI:597326"/>
    </cofactor>
</comment>
<dbReference type="GO" id="GO:0008483">
    <property type="term" value="F:transaminase activity"/>
    <property type="evidence" value="ECO:0007669"/>
    <property type="project" value="UniProtKB-KW"/>
</dbReference>
<dbReference type="PROSITE" id="PS00595">
    <property type="entry name" value="AA_TRANSFER_CLASS_5"/>
    <property type="match status" value="1"/>
</dbReference>
<dbReference type="InterPro" id="IPR020578">
    <property type="entry name" value="Aminotrans_V_PyrdxlP_BS"/>
</dbReference>
<comment type="caution">
    <text evidence="6">The sequence shown here is derived from an EMBL/GenBank/DDBJ whole genome shotgun (WGS) entry which is preliminary data.</text>
</comment>
<keyword evidence="2" id="KW-0663">Pyridoxal phosphate</keyword>
<dbReference type="SUPFAM" id="SSF53383">
    <property type="entry name" value="PLP-dependent transferases"/>
    <property type="match status" value="1"/>
</dbReference>
<dbReference type="Gene3D" id="3.90.1150.10">
    <property type="entry name" value="Aspartate Aminotransferase, domain 1"/>
    <property type="match status" value="1"/>
</dbReference>